<proteinExistence type="predicted"/>
<keyword evidence="2" id="KW-0233">DNA recombination</keyword>
<feature type="domain" description="Core-binding (CB)" evidence="4">
    <location>
        <begin position="1"/>
        <end position="86"/>
    </location>
</feature>
<gene>
    <name evidence="5" type="ORF">JCM21714_2172</name>
</gene>
<comment type="caution">
    <text evidence="5">The sequence shown here is derived from an EMBL/GenBank/DDBJ whole genome shotgun (WGS) entry which is preliminary data.</text>
</comment>
<dbReference type="Proteomes" id="UP000019102">
    <property type="component" value="Unassembled WGS sequence"/>
</dbReference>
<dbReference type="STRING" id="1298598.JCM21714_2172"/>
<evidence type="ECO:0000259" key="4">
    <source>
        <dbReference type="PROSITE" id="PS51900"/>
    </source>
</evidence>
<evidence type="ECO:0000256" key="2">
    <source>
        <dbReference type="ARBA" id="ARBA00023172"/>
    </source>
</evidence>
<dbReference type="InterPro" id="IPR004107">
    <property type="entry name" value="Integrase_SAM-like_N"/>
</dbReference>
<dbReference type="Gene3D" id="1.10.443.10">
    <property type="entry name" value="Intergrase catalytic core"/>
    <property type="match status" value="1"/>
</dbReference>
<dbReference type="AlphaFoldDB" id="W4VJ05"/>
<dbReference type="GO" id="GO:0003677">
    <property type="term" value="F:DNA binding"/>
    <property type="evidence" value="ECO:0007669"/>
    <property type="project" value="UniProtKB-UniRule"/>
</dbReference>
<organism evidence="5 6">
    <name type="scientific">Gracilibacillus boraciitolerans JCM 21714</name>
    <dbReference type="NCBI Taxonomy" id="1298598"/>
    <lineage>
        <taxon>Bacteria</taxon>
        <taxon>Bacillati</taxon>
        <taxon>Bacillota</taxon>
        <taxon>Bacilli</taxon>
        <taxon>Bacillales</taxon>
        <taxon>Bacillaceae</taxon>
        <taxon>Gracilibacillus</taxon>
    </lineage>
</organism>
<accession>W4VJ05</accession>
<evidence type="ECO:0000313" key="6">
    <source>
        <dbReference type="Proteomes" id="UP000019102"/>
    </source>
</evidence>
<dbReference type="SUPFAM" id="SSF47823">
    <property type="entry name" value="lambda integrase-like, N-terminal domain"/>
    <property type="match status" value="1"/>
</dbReference>
<reference evidence="5 6" key="1">
    <citation type="journal article" date="2014" name="Genome Announc.">
        <title>Draft Genome Sequence of the Boron-Tolerant and Moderately Halotolerant Bacterium Gracilibacillus boraciitolerans JCM 21714T.</title>
        <authorList>
            <person name="Ahmed I."/>
            <person name="Oshima K."/>
            <person name="Suda W."/>
            <person name="Kitamura K."/>
            <person name="Iida T."/>
            <person name="Ohmori Y."/>
            <person name="Fujiwara T."/>
            <person name="Hattori M."/>
            <person name="Ohkuma M."/>
        </authorList>
    </citation>
    <scope>NUCLEOTIDE SEQUENCE [LARGE SCALE GENOMIC DNA]</scope>
    <source>
        <strain evidence="5 6">JCM 21714</strain>
    </source>
</reference>
<protein>
    <submittedName>
        <fullName evidence="5">Site-specific recombinase</fullName>
    </submittedName>
</protein>
<dbReference type="EMBL" id="BAVS01000009">
    <property type="protein sequence ID" value="GAE93131.1"/>
    <property type="molecule type" value="Genomic_DNA"/>
</dbReference>
<dbReference type="PROSITE" id="PS51900">
    <property type="entry name" value="CB"/>
    <property type="match status" value="1"/>
</dbReference>
<dbReference type="Gene3D" id="1.10.150.130">
    <property type="match status" value="1"/>
</dbReference>
<dbReference type="GO" id="GO:0015074">
    <property type="term" value="P:DNA integration"/>
    <property type="evidence" value="ECO:0007669"/>
    <property type="project" value="InterPro"/>
</dbReference>
<evidence type="ECO:0000256" key="3">
    <source>
        <dbReference type="PROSITE-ProRule" id="PRU01248"/>
    </source>
</evidence>
<dbReference type="InterPro" id="IPR010998">
    <property type="entry name" value="Integrase_recombinase_N"/>
</dbReference>
<dbReference type="eggNOG" id="COG0582">
    <property type="taxonomic scope" value="Bacteria"/>
</dbReference>
<keyword evidence="1 3" id="KW-0238">DNA-binding</keyword>
<dbReference type="RefSeq" id="WP_035723249.1">
    <property type="nucleotide sequence ID" value="NZ_BAVS01000009.1"/>
</dbReference>
<dbReference type="InterPro" id="IPR044068">
    <property type="entry name" value="CB"/>
</dbReference>
<dbReference type="OrthoDB" id="2349923at2"/>
<name>W4VJ05_9BACI</name>
<dbReference type="InterPro" id="IPR013762">
    <property type="entry name" value="Integrase-like_cat_sf"/>
</dbReference>
<dbReference type="GO" id="GO:0006310">
    <property type="term" value="P:DNA recombination"/>
    <property type="evidence" value="ECO:0007669"/>
    <property type="project" value="UniProtKB-KW"/>
</dbReference>
<sequence>MDNFFYLHGYFIELEKNGKKPGTIKQYRSDLQQFISWLDTTINQDLLDVDAVAIMSYVAYLKERSYRDTTIKRHLSLVHRFLAFYHVPVDSSSEQENIYRAPPLQSSDFISNNEMDQLLQSMQRPIQSIARDILIPRNLAIVHLMRYQGLRPKEITSITMRMINLAQSTIEFNWNGERINYTLANTHMTYIRDYIATIAPH</sequence>
<dbReference type="Pfam" id="PF02899">
    <property type="entry name" value="Phage_int_SAM_1"/>
    <property type="match status" value="1"/>
</dbReference>
<evidence type="ECO:0000313" key="5">
    <source>
        <dbReference type="EMBL" id="GAE93131.1"/>
    </source>
</evidence>
<keyword evidence="6" id="KW-1185">Reference proteome</keyword>
<dbReference type="SUPFAM" id="SSF56349">
    <property type="entry name" value="DNA breaking-rejoining enzymes"/>
    <property type="match status" value="1"/>
</dbReference>
<dbReference type="InterPro" id="IPR011010">
    <property type="entry name" value="DNA_brk_join_enz"/>
</dbReference>
<evidence type="ECO:0000256" key="1">
    <source>
        <dbReference type="ARBA" id="ARBA00023125"/>
    </source>
</evidence>